<dbReference type="EMBL" id="LCFP01000019">
    <property type="protein sequence ID" value="KKS95324.1"/>
    <property type="molecule type" value="Genomic_DNA"/>
</dbReference>
<sequence length="405" mass="46450">INDSNETDEWTFMPDPVIKKVPQELLAQVGLESIDGFRDETRYSRVLDHPSAFMKWILDNDNRPLLVARFNAESQEWDWHKPTLRDAADVIGIDIGTFHDPNDRAVDTDLIARHFNLLQPGAFAWTWLGREGPDTIDFSLSDEWVDYAVRCGMKLRNGNTLIYHHDLPEWLNNYSNEADLKEIMKNRIQRTMQHYIGRVTEWVVCNESVWYSYESGTSGYENHIFYRVLGANYIDLAYQFAREADPSAKLIYNASASEVAGPQSDINFELVRRLKEKGLVDAVGLQYHVGSPKNWMRGNMDPKNFPNKEKLIETMKKYKDIGVEVIITELEVDVSGIDEEKFEKQAEIYRVITEAVLESGACKSISTWGYDDNTAPSGQESHLFKNGEPKLAYNQMIDVFLSSIG</sequence>
<protein>
    <recommendedName>
        <fullName evidence="3">endo-1,4-beta-xylanase</fullName>
        <ecNumber evidence="3">3.2.1.8</ecNumber>
    </recommendedName>
</protein>
<dbReference type="InterPro" id="IPR044846">
    <property type="entry name" value="GH10"/>
</dbReference>
<feature type="non-terminal residue" evidence="11">
    <location>
        <position position="1"/>
    </location>
</feature>
<evidence type="ECO:0000256" key="4">
    <source>
        <dbReference type="ARBA" id="ARBA00022651"/>
    </source>
</evidence>
<dbReference type="PROSITE" id="PS51760">
    <property type="entry name" value="GH10_2"/>
    <property type="match status" value="1"/>
</dbReference>
<dbReference type="InterPro" id="IPR001000">
    <property type="entry name" value="GH10_dom"/>
</dbReference>
<keyword evidence="4 11" id="KW-0858">Xylan degradation</keyword>
<dbReference type="Proteomes" id="UP000034894">
    <property type="component" value="Unassembled WGS sequence"/>
</dbReference>
<dbReference type="STRING" id="1618443.UV73_C0019G0001"/>
<dbReference type="PANTHER" id="PTHR31490">
    <property type="entry name" value="GLYCOSYL HYDROLASE"/>
    <property type="match status" value="1"/>
</dbReference>
<evidence type="ECO:0000256" key="7">
    <source>
        <dbReference type="ARBA" id="ARBA00023277"/>
    </source>
</evidence>
<keyword evidence="9" id="KW-0624">Polysaccharide degradation</keyword>
<dbReference type="AlphaFoldDB" id="A0A0G1DCA3"/>
<dbReference type="Gene3D" id="3.20.20.80">
    <property type="entry name" value="Glycosidases"/>
    <property type="match status" value="1"/>
</dbReference>
<evidence type="ECO:0000256" key="5">
    <source>
        <dbReference type="ARBA" id="ARBA00022729"/>
    </source>
</evidence>
<evidence type="ECO:0000313" key="11">
    <source>
        <dbReference type="EMBL" id="KKS95324.1"/>
    </source>
</evidence>
<dbReference type="SUPFAM" id="SSF51445">
    <property type="entry name" value="(Trans)glycosidases"/>
    <property type="match status" value="1"/>
</dbReference>
<reference evidence="11 12" key="1">
    <citation type="journal article" date="2015" name="Nature">
        <title>rRNA introns, odd ribosomes, and small enigmatic genomes across a large radiation of phyla.</title>
        <authorList>
            <person name="Brown C.T."/>
            <person name="Hug L.A."/>
            <person name="Thomas B.C."/>
            <person name="Sharon I."/>
            <person name="Castelle C.J."/>
            <person name="Singh A."/>
            <person name="Wilkins M.J."/>
            <person name="Williams K.H."/>
            <person name="Banfield J.F."/>
        </authorList>
    </citation>
    <scope>NUCLEOTIDE SEQUENCE [LARGE SCALE GENOMIC DNA]</scope>
</reference>
<dbReference type="SMART" id="SM00633">
    <property type="entry name" value="Glyco_10"/>
    <property type="match status" value="1"/>
</dbReference>
<evidence type="ECO:0000256" key="1">
    <source>
        <dbReference type="ARBA" id="ARBA00000681"/>
    </source>
</evidence>
<evidence type="ECO:0000259" key="10">
    <source>
        <dbReference type="PROSITE" id="PS51760"/>
    </source>
</evidence>
<proteinExistence type="inferred from homology"/>
<evidence type="ECO:0000256" key="9">
    <source>
        <dbReference type="ARBA" id="ARBA00023326"/>
    </source>
</evidence>
<evidence type="ECO:0000313" key="12">
    <source>
        <dbReference type="Proteomes" id="UP000034894"/>
    </source>
</evidence>
<name>A0A0G1DCA3_9BACT</name>
<dbReference type="Pfam" id="PF00331">
    <property type="entry name" value="Glyco_hydro_10"/>
    <property type="match status" value="1"/>
</dbReference>
<gene>
    <name evidence="11" type="ORF">UV73_C0019G0001</name>
</gene>
<dbReference type="PANTHER" id="PTHR31490:SF88">
    <property type="entry name" value="BETA-XYLANASE"/>
    <property type="match status" value="1"/>
</dbReference>
<keyword evidence="7" id="KW-0119">Carbohydrate metabolism</keyword>
<comment type="similarity">
    <text evidence="2">Belongs to the glycosyl hydrolase 10 (cellulase F) family.</text>
</comment>
<keyword evidence="6 11" id="KW-0378">Hydrolase</keyword>
<evidence type="ECO:0000256" key="6">
    <source>
        <dbReference type="ARBA" id="ARBA00022801"/>
    </source>
</evidence>
<organism evidence="11 12">
    <name type="scientific">Candidatus Gottesmanbacteria bacterium GW2011_GWA2_43_14</name>
    <dbReference type="NCBI Taxonomy" id="1618443"/>
    <lineage>
        <taxon>Bacteria</taxon>
        <taxon>Candidatus Gottesmaniibacteriota</taxon>
    </lineage>
</organism>
<feature type="domain" description="GH10" evidence="10">
    <location>
        <begin position="78"/>
        <end position="399"/>
    </location>
</feature>
<keyword evidence="5" id="KW-0732">Signal</keyword>
<keyword evidence="8 11" id="KW-0326">Glycosidase</keyword>
<dbReference type="EC" id="3.2.1.8" evidence="3"/>
<evidence type="ECO:0000256" key="2">
    <source>
        <dbReference type="ARBA" id="ARBA00007495"/>
    </source>
</evidence>
<dbReference type="GO" id="GO:0031176">
    <property type="term" value="F:endo-1,4-beta-xylanase activity"/>
    <property type="evidence" value="ECO:0007669"/>
    <property type="project" value="UniProtKB-EC"/>
</dbReference>
<comment type="catalytic activity">
    <reaction evidence="1">
        <text>Endohydrolysis of (1-&gt;4)-beta-D-xylosidic linkages in xylans.</text>
        <dbReference type="EC" id="3.2.1.8"/>
    </reaction>
</comment>
<dbReference type="InterPro" id="IPR017853">
    <property type="entry name" value="GH"/>
</dbReference>
<dbReference type="GO" id="GO:0045493">
    <property type="term" value="P:xylan catabolic process"/>
    <property type="evidence" value="ECO:0007669"/>
    <property type="project" value="UniProtKB-KW"/>
</dbReference>
<comment type="caution">
    <text evidence="11">The sequence shown here is derived from an EMBL/GenBank/DDBJ whole genome shotgun (WGS) entry which is preliminary data.</text>
</comment>
<evidence type="ECO:0000256" key="8">
    <source>
        <dbReference type="ARBA" id="ARBA00023295"/>
    </source>
</evidence>
<evidence type="ECO:0000256" key="3">
    <source>
        <dbReference type="ARBA" id="ARBA00012590"/>
    </source>
</evidence>
<accession>A0A0G1DCA3</accession>